<keyword evidence="4" id="KW-0547">Nucleotide-binding</keyword>
<dbReference type="InterPro" id="IPR036640">
    <property type="entry name" value="ABC1_TM_sf"/>
</dbReference>
<dbReference type="AlphaFoldDB" id="A0A0W7Z724"/>
<evidence type="ECO:0000259" key="9">
    <source>
        <dbReference type="PROSITE" id="PS50893"/>
    </source>
</evidence>
<accession>A0A0W7Z724</accession>
<comment type="subcellular location">
    <subcellularLocation>
        <location evidence="1">Cell membrane</location>
        <topology evidence="1">Multi-pass membrane protein</topology>
    </subcellularLocation>
</comment>
<dbReference type="GO" id="GO:0140359">
    <property type="term" value="F:ABC-type transporter activity"/>
    <property type="evidence" value="ECO:0007669"/>
    <property type="project" value="InterPro"/>
</dbReference>
<evidence type="ECO:0000256" key="8">
    <source>
        <dbReference type="SAM" id="Phobius"/>
    </source>
</evidence>
<dbReference type="GeneID" id="83037946"/>
<dbReference type="GO" id="GO:0005886">
    <property type="term" value="C:plasma membrane"/>
    <property type="evidence" value="ECO:0007669"/>
    <property type="project" value="UniProtKB-SubCell"/>
</dbReference>
<reference evidence="11 14" key="2">
    <citation type="submission" date="2017-03" db="EMBL/GenBank/DDBJ databases">
        <title>Rapid Whole Genome Sequencing of Comamonas kerstersii Causing Continuous ambulatory Peritoneal Dialysis-Associated Peritonitis.</title>
        <authorList>
            <person name="Zheng B."/>
        </authorList>
    </citation>
    <scope>NUCLEOTIDE SEQUENCE [LARGE SCALE GENOMIC DNA]</scope>
    <source>
        <strain evidence="11 14">8943</strain>
    </source>
</reference>
<dbReference type="PROSITE" id="PS50929">
    <property type="entry name" value="ABC_TM1F"/>
    <property type="match status" value="1"/>
</dbReference>
<keyword evidence="2" id="KW-1003">Cell membrane</keyword>
<dbReference type="STRING" id="225992.B5M06_01290"/>
<evidence type="ECO:0000256" key="6">
    <source>
        <dbReference type="ARBA" id="ARBA00022989"/>
    </source>
</evidence>
<dbReference type="GO" id="GO:0034040">
    <property type="term" value="F:ATPase-coupled lipid transmembrane transporter activity"/>
    <property type="evidence" value="ECO:0007669"/>
    <property type="project" value="TreeGrafter"/>
</dbReference>
<evidence type="ECO:0000256" key="1">
    <source>
        <dbReference type="ARBA" id="ARBA00004651"/>
    </source>
</evidence>
<evidence type="ECO:0000313" key="11">
    <source>
        <dbReference type="EMBL" id="AQZ97096.1"/>
    </source>
</evidence>
<dbReference type="Proteomes" id="UP000053300">
    <property type="component" value="Unassembled WGS sequence"/>
</dbReference>
<protein>
    <submittedName>
        <fullName evidence="12">ABC transporter ATP-binding protein</fullName>
    </submittedName>
</protein>
<evidence type="ECO:0000313" key="14">
    <source>
        <dbReference type="Proteomes" id="UP000242792"/>
    </source>
</evidence>
<evidence type="ECO:0000256" key="2">
    <source>
        <dbReference type="ARBA" id="ARBA00022475"/>
    </source>
</evidence>
<dbReference type="PANTHER" id="PTHR24221">
    <property type="entry name" value="ATP-BINDING CASSETTE SUB-FAMILY B"/>
    <property type="match status" value="1"/>
</dbReference>
<keyword evidence="3 8" id="KW-0812">Transmembrane</keyword>
<dbReference type="InterPro" id="IPR003439">
    <property type="entry name" value="ABC_transporter-like_ATP-bd"/>
</dbReference>
<dbReference type="Proteomes" id="UP000242792">
    <property type="component" value="Chromosome"/>
</dbReference>
<name>A0A0W7Z724_9BURK</name>
<dbReference type="Gene3D" id="3.40.50.300">
    <property type="entry name" value="P-loop containing nucleotide triphosphate hydrolases"/>
    <property type="match status" value="1"/>
</dbReference>
<feature type="domain" description="ABC transporter" evidence="9">
    <location>
        <begin position="348"/>
        <end position="565"/>
    </location>
</feature>
<dbReference type="InterPro" id="IPR027417">
    <property type="entry name" value="P-loop_NTPase"/>
</dbReference>
<keyword evidence="6 8" id="KW-1133">Transmembrane helix</keyword>
<dbReference type="Pfam" id="PF00005">
    <property type="entry name" value="ABC_tran"/>
    <property type="match status" value="1"/>
</dbReference>
<proteinExistence type="predicted"/>
<dbReference type="GO" id="GO:0005524">
    <property type="term" value="F:ATP binding"/>
    <property type="evidence" value="ECO:0007669"/>
    <property type="project" value="UniProtKB-KW"/>
</dbReference>
<evidence type="ECO:0000313" key="12">
    <source>
        <dbReference type="EMBL" id="KUF42975.1"/>
    </source>
</evidence>
<dbReference type="InterPro" id="IPR039421">
    <property type="entry name" value="Type_1_exporter"/>
</dbReference>
<evidence type="ECO:0000256" key="3">
    <source>
        <dbReference type="ARBA" id="ARBA00022692"/>
    </source>
</evidence>
<dbReference type="GO" id="GO:0016887">
    <property type="term" value="F:ATP hydrolysis activity"/>
    <property type="evidence" value="ECO:0007669"/>
    <property type="project" value="InterPro"/>
</dbReference>
<evidence type="ECO:0000256" key="5">
    <source>
        <dbReference type="ARBA" id="ARBA00022840"/>
    </source>
</evidence>
<dbReference type="PROSITE" id="PS00211">
    <property type="entry name" value="ABC_TRANSPORTER_1"/>
    <property type="match status" value="1"/>
</dbReference>
<feature type="transmembrane region" description="Helical" evidence="8">
    <location>
        <begin position="21"/>
        <end position="41"/>
    </location>
</feature>
<dbReference type="KEGG" id="cke:B5M06_01290"/>
<evidence type="ECO:0000256" key="4">
    <source>
        <dbReference type="ARBA" id="ARBA00022741"/>
    </source>
</evidence>
<feature type="transmembrane region" description="Helical" evidence="8">
    <location>
        <begin position="141"/>
        <end position="162"/>
    </location>
</feature>
<dbReference type="EMBL" id="CP020121">
    <property type="protein sequence ID" value="AQZ97096.1"/>
    <property type="molecule type" value="Genomic_DNA"/>
</dbReference>
<feature type="transmembrane region" description="Helical" evidence="8">
    <location>
        <begin position="47"/>
        <end position="69"/>
    </location>
</feature>
<evidence type="ECO:0000313" key="13">
    <source>
        <dbReference type="Proteomes" id="UP000053300"/>
    </source>
</evidence>
<dbReference type="InterPro" id="IPR011527">
    <property type="entry name" value="ABC1_TM_dom"/>
</dbReference>
<dbReference type="PROSITE" id="PS50893">
    <property type="entry name" value="ABC_TRANSPORTER_2"/>
    <property type="match status" value="1"/>
</dbReference>
<evidence type="ECO:0000259" key="10">
    <source>
        <dbReference type="PROSITE" id="PS50929"/>
    </source>
</evidence>
<feature type="transmembrane region" description="Helical" evidence="8">
    <location>
        <begin position="168"/>
        <end position="190"/>
    </location>
</feature>
<feature type="domain" description="ABC transmembrane type-1" evidence="10">
    <location>
        <begin position="25"/>
        <end position="305"/>
    </location>
</feature>
<gene>
    <name evidence="12" type="ORF">AS359_01940</name>
    <name evidence="11" type="ORF">B5M06_01290</name>
</gene>
<dbReference type="OrthoDB" id="9802264at2"/>
<dbReference type="EMBL" id="LPXH01000007">
    <property type="protein sequence ID" value="KUF42975.1"/>
    <property type="molecule type" value="Genomic_DNA"/>
</dbReference>
<evidence type="ECO:0000256" key="7">
    <source>
        <dbReference type="ARBA" id="ARBA00023136"/>
    </source>
</evidence>
<keyword evidence="13" id="KW-1185">Reference proteome</keyword>
<keyword evidence="5 12" id="KW-0067">ATP-binding</keyword>
<accession>A0A1V0BAY4</accession>
<dbReference type="InterPro" id="IPR017871">
    <property type="entry name" value="ABC_transporter-like_CS"/>
</dbReference>
<dbReference type="SUPFAM" id="SSF90123">
    <property type="entry name" value="ABC transporter transmembrane region"/>
    <property type="match status" value="1"/>
</dbReference>
<organism evidence="12 13">
    <name type="scientific">Comamonas kerstersii</name>
    <dbReference type="NCBI Taxonomy" id="225992"/>
    <lineage>
        <taxon>Bacteria</taxon>
        <taxon>Pseudomonadati</taxon>
        <taxon>Pseudomonadota</taxon>
        <taxon>Betaproteobacteria</taxon>
        <taxon>Burkholderiales</taxon>
        <taxon>Comamonadaceae</taxon>
        <taxon>Comamonas</taxon>
    </lineage>
</organism>
<dbReference type="SUPFAM" id="SSF52540">
    <property type="entry name" value="P-loop containing nucleoside triphosphate hydrolases"/>
    <property type="match status" value="1"/>
</dbReference>
<sequence length="566" mass="59815">MKKQRMGLRQMARLLGQMAPRHWWLGGMLMAALTVTMGMALLGLSGWFIAATAIAGLLPATAMVFDIFMPSAGIRLLAMGRTASRYGERLVTHEATLAVLAALREKLFLGWAQPGAARQLQLRPARLLQRLTADVDALDSLYLRLMVPVAAAAGAVLLAAIVLGALTWWLGVAVLLGLCVAGGGLAWWLLQRSHVPALRRAVALERLRAQAVDVVAGQTELLMAGQLPRACEQLMQADARVAQADHALNRLDAQAATGFGVAGALVLAGVLAMAGWLVQAGVIGAPGAALALLVALTAMEPFAALRRGALEAGRTRLAARRLGERLQEPVSDAPSWQPPADADTAFVLDQVTVQHASSAVPALHQVSLRIAKGERLALVGPSGAGKSTLLEVLAGELSVTAGTVQAMPSVWLTQRVALFQDSIRDNLRLAAPEADDAALWAVLEDAGLAADVRAMPKGLDTMLGEGGLGLSGGQARRLGLARLFLSPQPCWLLDEPTEGLDAATARDVLQRLMHRAADKTVVLSTHLQREALMTDTVVCIETGSVRGQAKKVAASFDEWVKCLRPD</sequence>
<dbReference type="InterPro" id="IPR003593">
    <property type="entry name" value="AAA+_ATPase"/>
</dbReference>
<dbReference type="SMART" id="SM00382">
    <property type="entry name" value="AAA"/>
    <property type="match status" value="1"/>
</dbReference>
<feature type="transmembrane region" description="Helical" evidence="8">
    <location>
        <begin position="256"/>
        <end position="277"/>
    </location>
</feature>
<reference evidence="12 13" key="1">
    <citation type="submission" date="2015-12" db="EMBL/GenBank/DDBJ databases">
        <title>Complete genome sequence of a multi-drug resistant strain Acidovorax sp. 12322-1.</title>
        <authorList>
            <person name="Ming D."/>
            <person name="Wang M."/>
            <person name="Hu S."/>
            <person name="Zhou Y."/>
            <person name="Jiang T."/>
        </authorList>
    </citation>
    <scope>NUCLEOTIDE SEQUENCE [LARGE SCALE GENOMIC DNA]</scope>
    <source>
        <strain evidence="12 13">12322-1</strain>
    </source>
</reference>
<dbReference type="RefSeq" id="WP_054065883.1">
    <property type="nucleotide sequence ID" value="NZ_CATYED010000023.1"/>
</dbReference>
<feature type="transmembrane region" description="Helical" evidence="8">
    <location>
        <begin position="283"/>
        <end position="305"/>
    </location>
</feature>
<dbReference type="Gene3D" id="1.20.1560.10">
    <property type="entry name" value="ABC transporter type 1, transmembrane domain"/>
    <property type="match status" value="1"/>
</dbReference>
<keyword evidence="7 8" id="KW-0472">Membrane</keyword>
<dbReference type="PANTHER" id="PTHR24221:SF654">
    <property type="entry name" value="ATP-BINDING CASSETTE SUB-FAMILY B MEMBER 6"/>
    <property type="match status" value="1"/>
</dbReference>